<evidence type="ECO:0000256" key="1">
    <source>
        <dbReference type="SAM" id="Phobius"/>
    </source>
</evidence>
<feature type="transmembrane region" description="Helical" evidence="1">
    <location>
        <begin position="106"/>
        <end position="128"/>
    </location>
</feature>
<keyword evidence="1" id="KW-0472">Membrane</keyword>
<sequence length="179" mass="20911">VIKELVEKLINILNIDPNKGEWLRSAMAKSSFPEPFAEALYKQIVDNKLDAYLDELDWLSKHLVSRGALVFLTLLLIPVVGLSLFSIYTGIYYYANLDWSNADVVFYMFFVLNLTIVIGVPTMLAHTLNKLYKQRKEFLERQKFIIKKFNEWLTSLPDHVIDEINQERLEEDKTAHFPQ</sequence>
<keyword evidence="1" id="KW-0812">Transmembrane</keyword>
<feature type="non-terminal residue" evidence="2">
    <location>
        <position position="1"/>
    </location>
</feature>
<reference evidence="2" key="1">
    <citation type="submission" date="2018-05" db="EMBL/GenBank/DDBJ databases">
        <authorList>
            <person name="Lanie J.A."/>
            <person name="Ng W.-L."/>
            <person name="Kazmierczak K.M."/>
            <person name="Andrzejewski T.M."/>
            <person name="Davidsen T.M."/>
            <person name="Wayne K.J."/>
            <person name="Tettelin H."/>
            <person name="Glass J.I."/>
            <person name="Rusch D."/>
            <person name="Podicherti R."/>
            <person name="Tsui H.-C.T."/>
            <person name="Winkler M.E."/>
        </authorList>
    </citation>
    <scope>NUCLEOTIDE SEQUENCE</scope>
</reference>
<evidence type="ECO:0000313" key="2">
    <source>
        <dbReference type="EMBL" id="SVB18795.1"/>
    </source>
</evidence>
<protein>
    <submittedName>
        <fullName evidence="2">Uncharacterized protein</fullName>
    </submittedName>
</protein>
<name>A0A382BY97_9ZZZZ</name>
<dbReference type="EMBL" id="UINC01031948">
    <property type="protein sequence ID" value="SVB18795.1"/>
    <property type="molecule type" value="Genomic_DNA"/>
</dbReference>
<keyword evidence="1" id="KW-1133">Transmembrane helix</keyword>
<feature type="transmembrane region" description="Helical" evidence="1">
    <location>
        <begin position="69"/>
        <end position="94"/>
    </location>
</feature>
<organism evidence="2">
    <name type="scientific">marine metagenome</name>
    <dbReference type="NCBI Taxonomy" id="408172"/>
    <lineage>
        <taxon>unclassified sequences</taxon>
        <taxon>metagenomes</taxon>
        <taxon>ecological metagenomes</taxon>
    </lineage>
</organism>
<dbReference type="AlphaFoldDB" id="A0A382BY97"/>
<accession>A0A382BY97</accession>
<gene>
    <name evidence="2" type="ORF">METZ01_LOCUS171649</name>
</gene>
<proteinExistence type="predicted"/>